<dbReference type="Proteomes" id="UP000187191">
    <property type="component" value="Chromosome"/>
</dbReference>
<evidence type="ECO:0000313" key="2">
    <source>
        <dbReference type="Proteomes" id="UP000187191"/>
    </source>
</evidence>
<evidence type="ECO:0000313" key="1">
    <source>
        <dbReference type="EMBL" id="APY88181.1"/>
    </source>
</evidence>
<dbReference type="RefSeq" id="WP_076686125.1">
    <property type="nucleotide sequence ID" value="NZ_CP015588.1"/>
</dbReference>
<name>A0ABM6GWT2_9ACTN</name>
<organism evidence="1 2">
    <name type="scientific">Streptomyces alfalfae</name>
    <dbReference type="NCBI Taxonomy" id="1642299"/>
    <lineage>
        <taxon>Bacteria</taxon>
        <taxon>Bacillati</taxon>
        <taxon>Actinomycetota</taxon>
        <taxon>Actinomycetes</taxon>
        <taxon>Kitasatosporales</taxon>
        <taxon>Streptomycetaceae</taxon>
        <taxon>Streptomyces</taxon>
    </lineage>
</organism>
<dbReference type="EMBL" id="CP015588">
    <property type="protein sequence ID" value="APY88181.1"/>
    <property type="molecule type" value="Genomic_DNA"/>
</dbReference>
<proteinExistence type="predicted"/>
<reference evidence="1 2" key="1">
    <citation type="submission" date="2016-05" db="EMBL/GenBank/DDBJ databases">
        <authorList>
            <person name="Gu J."/>
        </authorList>
    </citation>
    <scope>NUCLEOTIDE SEQUENCE [LARGE SCALE GENOMIC DNA]</scope>
    <source>
        <strain evidence="1 2">ACCC40021</strain>
    </source>
</reference>
<accession>A0ABM6GWT2</accession>
<protein>
    <submittedName>
        <fullName evidence="1">Uncharacterized protein</fullName>
    </submittedName>
</protein>
<gene>
    <name evidence="1" type="ORF">A7J05_23050</name>
</gene>
<keyword evidence="2" id="KW-1185">Reference proteome</keyword>
<sequence length="105" mass="11806">MSELTTAQRLAAYRKELDSEGIPIGLTDDLVRDAAHHLHREDDGPTLATDLEDDDTPCAGVTHVRLVPHLDRDAMTQVVRDMHERAHALRDPLPLVAPYRYPYQG</sequence>